<evidence type="ECO:0000313" key="4">
    <source>
        <dbReference type="EMBL" id="RGP67973.1"/>
    </source>
</evidence>
<name>A0A395S6D1_FUSSP</name>
<evidence type="ECO:0000313" key="5">
    <source>
        <dbReference type="Proteomes" id="UP000266152"/>
    </source>
</evidence>
<comment type="caution">
    <text evidence="4">The sequence shown here is derived from an EMBL/GenBank/DDBJ whole genome shotgun (WGS) entry which is preliminary data.</text>
</comment>
<feature type="region of interest" description="Disordered" evidence="1">
    <location>
        <begin position="245"/>
        <end position="541"/>
    </location>
</feature>
<dbReference type="InterPro" id="IPR003609">
    <property type="entry name" value="Pan_app"/>
</dbReference>
<dbReference type="Proteomes" id="UP000266152">
    <property type="component" value="Unassembled WGS sequence"/>
</dbReference>
<evidence type="ECO:0000259" key="3">
    <source>
        <dbReference type="PROSITE" id="PS50948"/>
    </source>
</evidence>
<feature type="signal peptide" evidence="2">
    <location>
        <begin position="1"/>
        <end position="17"/>
    </location>
</feature>
<feature type="compositionally biased region" description="Basic and acidic residues" evidence="1">
    <location>
        <begin position="248"/>
        <end position="282"/>
    </location>
</feature>
<keyword evidence="2" id="KW-0732">Signal</keyword>
<organism evidence="4 5">
    <name type="scientific">Fusarium sporotrichioides</name>
    <dbReference type="NCBI Taxonomy" id="5514"/>
    <lineage>
        <taxon>Eukaryota</taxon>
        <taxon>Fungi</taxon>
        <taxon>Dikarya</taxon>
        <taxon>Ascomycota</taxon>
        <taxon>Pezizomycotina</taxon>
        <taxon>Sordariomycetes</taxon>
        <taxon>Hypocreomycetidae</taxon>
        <taxon>Hypocreales</taxon>
        <taxon>Nectriaceae</taxon>
        <taxon>Fusarium</taxon>
    </lineage>
</organism>
<feature type="compositionally biased region" description="Basic and acidic residues" evidence="1">
    <location>
        <begin position="518"/>
        <end position="527"/>
    </location>
</feature>
<evidence type="ECO:0000256" key="1">
    <source>
        <dbReference type="SAM" id="MobiDB-lite"/>
    </source>
</evidence>
<evidence type="ECO:0000256" key="2">
    <source>
        <dbReference type="SAM" id="SignalP"/>
    </source>
</evidence>
<dbReference type="PROSITE" id="PS50948">
    <property type="entry name" value="PAN"/>
    <property type="match status" value="1"/>
</dbReference>
<protein>
    <recommendedName>
        <fullName evidence="3">Apple domain-containing protein</fullName>
    </recommendedName>
</protein>
<dbReference type="Pfam" id="PF14295">
    <property type="entry name" value="PAN_4"/>
    <property type="match status" value="2"/>
</dbReference>
<feature type="compositionally biased region" description="Polar residues" evidence="1">
    <location>
        <begin position="528"/>
        <end position="541"/>
    </location>
</feature>
<feature type="compositionally biased region" description="Polar residues" evidence="1">
    <location>
        <begin position="505"/>
        <end position="514"/>
    </location>
</feature>
<keyword evidence="5" id="KW-1185">Reference proteome</keyword>
<sequence length="541" mass="58119">MKTSVAILSVSMASAMASPFSMSTKQCNVAPSAAANGKVHPYHNGKADTAVDCQTYCASDDSCKSFAFGLVKGAHRASCLLFEEPAAKVPARKDGLHVFDKECAADRVPTSAPTTAQPWGTVPKKVLVRRATQCNCAASGSANNDVQPFKTTTAATAKDCQALAESDTSCLSFLYGLSDDSKSPICKLYKVAASKIPARSDKLFVFDKGCSSKQVPTTAPTEDAPRGIVSVTSKVTLVTEIDTNGESQDTKAKETKAKDTKAKDTKAKDTKSKDTKTDEQKAQHNGAGNAKSTKVQKSQPKVTKVAKVDGNKVQYAEPEATEHAEKPKTKCTTNLNAKPKATKTAKVENKKVQYAEPTKVSNPKTKVVSKVTEVENNDVAEDTKVKNTKAKDTKAKDTKAKDTESKNTESKGTESKDTESKDTETKTTESKSTEYKDTEVSDTKAKAEDNKQAKATKVQNQQYQATKVAKVESNKETKNTKYNEAQGSNNKDAKVESPKTLVTKVRNNQQQATQVAKADGKKSECKTTKASNAQPKVTQAY</sequence>
<gene>
    <name evidence="4" type="ORF">FSPOR_5634</name>
</gene>
<accession>A0A395S6D1</accession>
<dbReference type="EMBL" id="PXOF01000077">
    <property type="protein sequence ID" value="RGP67973.1"/>
    <property type="molecule type" value="Genomic_DNA"/>
</dbReference>
<proteinExistence type="predicted"/>
<dbReference type="AlphaFoldDB" id="A0A395S6D1"/>
<feature type="chain" id="PRO_5017244716" description="Apple domain-containing protein" evidence="2">
    <location>
        <begin position="18"/>
        <end position="541"/>
    </location>
</feature>
<feature type="domain" description="Apple" evidence="3">
    <location>
        <begin position="27"/>
        <end position="103"/>
    </location>
</feature>
<feature type="compositionally biased region" description="Polar residues" evidence="1">
    <location>
        <begin position="290"/>
        <end position="301"/>
    </location>
</feature>
<feature type="compositionally biased region" description="Basic and acidic residues" evidence="1">
    <location>
        <begin position="469"/>
        <end position="481"/>
    </location>
</feature>
<reference evidence="4 5" key="1">
    <citation type="journal article" date="2018" name="PLoS Pathog.">
        <title>Evolution of structural diversity of trichothecenes, a family of toxins produced by plant pathogenic and entomopathogenic fungi.</title>
        <authorList>
            <person name="Proctor R.H."/>
            <person name="McCormick S.P."/>
            <person name="Kim H.S."/>
            <person name="Cardoza R.E."/>
            <person name="Stanley A.M."/>
            <person name="Lindo L."/>
            <person name="Kelly A."/>
            <person name="Brown D.W."/>
            <person name="Lee T."/>
            <person name="Vaughan M.M."/>
            <person name="Alexander N.J."/>
            <person name="Busman M."/>
            <person name="Gutierrez S."/>
        </authorList>
    </citation>
    <scope>NUCLEOTIDE SEQUENCE [LARGE SCALE GENOMIC DNA]</scope>
    <source>
        <strain evidence="4 5">NRRL 3299</strain>
    </source>
</reference>
<dbReference type="Gene3D" id="3.50.4.10">
    <property type="entry name" value="Hepatocyte Growth Factor"/>
    <property type="match status" value="1"/>
</dbReference>
<feature type="compositionally biased region" description="Basic and acidic residues" evidence="1">
    <location>
        <begin position="381"/>
        <end position="452"/>
    </location>
</feature>